<dbReference type="EMBL" id="BPVZ01000018">
    <property type="protein sequence ID" value="GKV01919.1"/>
    <property type="molecule type" value="Genomic_DNA"/>
</dbReference>
<keyword evidence="2" id="KW-1185">Reference proteome</keyword>
<gene>
    <name evidence="1" type="ORF">SLEP1_g14430</name>
</gene>
<evidence type="ECO:0000313" key="1">
    <source>
        <dbReference type="EMBL" id="GKV01919.1"/>
    </source>
</evidence>
<protein>
    <submittedName>
        <fullName evidence="1">Uncharacterized protein</fullName>
    </submittedName>
</protein>
<reference evidence="1 2" key="1">
    <citation type="journal article" date="2021" name="Commun. Biol.">
        <title>The genome of Shorea leprosula (Dipterocarpaceae) highlights the ecological relevance of drought in aseasonal tropical rainforests.</title>
        <authorList>
            <person name="Ng K.K.S."/>
            <person name="Kobayashi M.J."/>
            <person name="Fawcett J.A."/>
            <person name="Hatakeyama M."/>
            <person name="Paape T."/>
            <person name="Ng C.H."/>
            <person name="Ang C.C."/>
            <person name="Tnah L.H."/>
            <person name="Lee C.T."/>
            <person name="Nishiyama T."/>
            <person name="Sese J."/>
            <person name="O'Brien M.J."/>
            <person name="Copetti D."/>
            <person name="Mohd Noor M.I."/>
            <person name="Ong R.C."/>
            <person name="Putra M."/>
            <person name="Sireger I.Z."/>
            <person name="Indrioko S."/>
            <person name="Kosugi Y."/>
            <person name="Izuno A."/>
            <person name="Isagi Y."/>
            <person name="Lee S.L."/>
            <person name="Shimizu K.K."/>
        </authorList>
    </citation>
    <scope>NUCLEOTIDE SEQUENCE [LARGE SCALE GENOMIC DNA]</scope>
    <source>
        <strain evidence="1">214</strain>
    </source>
</reference>
<dbReference type="Proteomes" id="UP001054252">
    <property type="component" value="Unassembled WGS sequence"/>
</dbReference>
<accession>A0AAV5IPX9</accession>
<comment type="caution">
    <text evidence="1">The sequence shown here is derived from an EMBL/GenBank/DDBJ whole genome shotgun (WGS) entry which is preliminary data.</text>
</comment>
<evidence type="ECO:0000313" key="2">
    <source>
        <dbReference type="Proteomes" id="UP001054252"/>
    </source>
</evidence>
<name>A0AAV5IPX9_9ROSI</name>
<proteinExistence type="predicted"/>
<dbReference type="AlphaFoldDB" id="A0AAV5IPX9"/>
<sequence length="88" mass="10225">MEVSYLLAMPLMHKDEALGADLVLKHRRSTRSHFTHTTPLMRELNEELDESFDKEELGVDEDVGFANSDANRVLQFQEDDAEPWFDDE</sequence>
<organism evidence="1 2">
    <name type="scientific">Rubroshorea leprosula</name>
    <dbReference type="NCBI Taxonomy" id="152421"/>
    <lineage>
        <taxon>Eukaryota</taxon>
        <taxon>Viridiplantae</taxon>
        <taxon>Streptophyta</taxon>
        <taxon>Embryophyta</taxon>
        <taxon>Tracheophyta</taxon>
        <taxon>Spermatophyta</taxon>
        <taxon>Magnoliopsida</taxon>
        <taxon>eudicotyledons</taxon>
        <taxon>Gunneridae</taxon>
        <taxon>Pentapetalae</taxon>
        <taxon>rosids</taxon>
        <taxon>malvids</taxon>
        <taxon>Malvales</taxon>
        <taxon>Dipterocarpaceae</taxon>
        <taxon>Rubroshorea</taxon>
    </lineage>
</organism>